<comment type="caution">
    <text evidence="1">The sequence shown here is derived from an EMBL/GenBank/DDBJ whole genome shotgun (WGS) entry which is preliminary data.</text>
</comment>
<dbReference type="InterPro" id="IPR021815">
    <property type="entry name" value="TsiV"/>
</dbReference>
<keyword evidence="2" id="KW-1185">Reference proteome</keyword>
<dbReference type="Proteomes" id="UP000253508">
    <property type="component" value="Unassembled WGS sequence"/>
</dbReference>
<name>A0A367Y614_9MICO</name>
<proteinExistence type="predicted"/>
<reference evidence="1 2" key="1">
    <citation type="submission" date="2018-07" db="EMBL/GenBank/DDBJ databases">
        <title>Microbacterium endoborsara sp. nov., a novel actinobacterium isolated from Borszczowia aralocaspica.</title>
        <authorList>
            <person name="An D."/>
        </authorList>
    </citation>
    <scope>NUCLEOTIDE SEQUENCE [LARGE SCALE GENOMIC DNA]</scope>
    <source>
        <strain evidence="1 2">C1.15228</strain>
    </source>
</reference>
<gene>
    <name evidence="1" type="ORF">DTO57_01240</name>
</gene>
<dbReference type="Pfam" id="PF11876">
    <property type="entry name" value="TsiV"/>
    <property type="match status" value="1"/>
</dbReference>
<sequence length="316" mass="35355">MGDLDELTIPAPQTGAPLQRLGVTAQLYIPDGHRPDPRRAALAVVRDIVELAPGRFPLWMGSEHNRPRQVREGTGDEMARSAERVIDHPDQVLSIALLQRENPPRWQAETMMLAEDPRRSWLSRVTFSAPPSFALRDTERYVDLVARWAQATRPQYGTAGLALVDEAGMVHHRGGAALPWLDRYPGLDCETFNLQPKPGRYMTVNWLTVVGDPVIDELGGDDAIRSRLALAAEERGIETPRILRYDGGVVIRASDLPLLGDRGRGDIPAPYRVVNAALREARFEDYPEGPNMHLIDAPRGTDLRQATLDWIRRFDD</sequence>
<evidence type="ECO:0000313" key="2">
    <source>
        <dbReference type="Proteomes" id="UP000253508"/>
    </source>
</evidence>
<dbReference type="AlphaFoldDB" id="A0A367Y614"/>
<dbReference type="OrthoDB" id="128799at2"/>
<protein>
    <submittedName>
        <fullName evidence="1">DUF3396 domain-containing protein</fullName>
    </submittedName>
</protein>
<dbReference type="EMBL" id="QORO01000001">
    <property type="protein sequence ID" value="RCK61306.1"/>
    <property type="molecule type" value="Genomic_DNA"/>
</dbReference>
<dbReference type="RefSeq" id="WP_114116413.1">
    <property type="nucleotide sequence ID" value="NZ_BMHU01000001.1"/>
</dbReference>
<organism evidence="1 2">
    <name type="scientific">Microbacterium sorbitolivorans</name>
    <dbReference type="NCBI Taxonomy" id="1867410"/>
    <lineage>
        <taxon>Bacteria</taxon>
        <taxon>Bacillati</taxon>
        <taxon>Actinomycetota</taxon>
        <taxon>Actinomycetes</taxon>
        <taxon>Micrococcales</taxon>
        <taxon>Microbacteriaceae</taxon>
        <taxon>Microbacterium</taxon>
    </lineage>
</organism>
<evidence type="ECO:0000313" key="1">
    <source>
        <dbReference type="EMBL" id="RCK61306.1"/>
    </source>
</evidence>
<accession>A0A367Y614</accession>